<dbReference type="Pfam" id="PF01569">
    <property type="entry name" value="PAP2"/>
    <property type="match status" value="1"/>
</dbReference>
<dbReference type="SMART" id="SM00014">
    <property type="entry name" value="acidPPc"/>
    <property type="match status" value="1"/>
</dbReference>
<dbReference type="RefSeq" id="WP_250591402.1">
    <property type="nucleotide sequence ID" value="NZ_JAMLJM010000001.1"/>
</dbReference>
<dbReference type="SUPFAM" id="SSF48317">
    <property type="entry name" value="Acid phosphatase/Vanadium-dependent haloperoxidase"/>
    <property type="match status" value="1"/>
</dbReference>
<proteinExistence type="predicted"/>
<dbReference type="Proteomes" id="UP001317191">
    <property type="component" value="Unassembled WGS sequence"/>
</dbReference>
<feature type="transmembrane region" description="Helical" evidence="1">
    <location>
        <begin position="134"/>
        <end position="153"/>
    </location>
</feature>
<keyword evidence="1" id="KW-0472">Membrane</keyword>
<comment type="caution">
    <text evidence="3">The sequence shown here is derived from an EMBL/GenBank/DDBJ whole genome shotgun (WGS) entry which is preliminary data.</text>
</comment>
<gene>
    <name evidence="3" type="ORF">NAT50_01455</name>
</gene>
<dbReference type="Gene3D" id="1.20.144.10">
    <property type="entry name" value="Phosphatidic acid phosphatase type 2/haloperoxidase"/>
    <property type="match status" value="1"/>
</dbReference>
<sequence length="188" mass="22105">MLEQIIQLDKELFIFLNNLGSEPFDSLWLFITKQLHWTPFFLFVFYLLQKKIGWKNFGIVVVLLALMITFTDQMTNLMKNSVQRLRPCNDEELKGLIRVVKSSKSFSYFSGHASNSMASTVLIFAILRQYYRHAYLLFLFPLIFAYSRIYLGLHFPADILSGYVFGALTGFAFYKIYILVKRKYFPQL</sequence>
<evidence type="ECO:0000313" key="4">
    <source>
        <dbReference type="Proteomes" id="UP001317191"/>
    </source>
</evidence>
<keyword evidence="1" id="KW-1133">Transmembrane helix</keyword>
<dbReference type="EMBL" id="JAMLJM010000001">
    <property type="protein sequence ID" value="MCL9808020.1"/>
    <property type="molecule type" value="Genomic_DNA"/>
</dbReference>
<keyword evidence="1" id="KW-0812">Transmembrane</keyword>
<dbReference type="PANTHER" id="PTHR14969">
    <property type="entry name" value="SPHINGOSINE-1-PHOSPHATE PHOSPHOHYDROLASE"/>
    <property type="match status" value="1"/>
</dbReference>
<keyword evidence="4" id="KW-1185">Reference proteome</keyword>
<name>A0ABT0TL07_9FLAO</name>
<protein>
    <submittedName>
        <fullName evidence="3">Phosphatase PAP2 family protein</fullName>
    </submittedName>
</protein>
<feature type="domain" description="Phosphatidic acid phosphatase type 2/haloperoxidase" evidence="2">
    <location>
        <begin position="60"/>
        <end position="174"/>
    </location>
</feature>
<evidence type="ECO:0000256" key="1">
    <source>
        <dbReference type="SAM" id="Phobius"/>
    </source>
</evidence>
<accession>A0ABT0TL07</accession>
<feature type="transmembrane region" description="Helical" evidence="1">
    <location>
        <begin position="27"/>
        <end position="47"/>
    </location>
</feature>
<reference evidence="3 4" key="1">
    <citation type="submission" date="2022-05" db="EMBL/GenBank/DDBJ databases">
        <title>Flavobacterium sp., isolated from activated sludge.</title>
        <authorList>
            <person name="Ran Q."/>
        </authorList>
    </citation>
    <scope>NUCLEOTIDE SEQUENCE [LARGE SCALE GENOMIC DNA]</scope>
    <source>
        <strain evidence="3 4">HXWNR70</strain>
    </source>
</reference>
<evidence type="ECO:0000259" key="2">
    <source>
        <dbReference type="SMART" id="SM00014"/>
    </source>
</evidence>
<dbReference type="InterPro" id="IPR036938">
    <property type="entry name" value="PAP2/HPO_sf"/>
</dbReference>
<feature type="transmembrane region" description="Helical" evidence="1">
    <location>
        <begin position="106"/>
        <end position="127"/>
    </location>
</feature>
<organism evidence="3 4">
    <name type="scientific">Flavobacterium luminosum</name>
    <dbReference type="NCBI Taxonomy" id="2949086"/>
    <lineage>
        <taxon>Bacteria</taxon>
        <taxon>Pseudomonadati</taxon>
        <taxon>Bacteroidota</taxon>
        <taxon>Flavobacteriia</taxon>
        <taxon>Flavobacteriales</taxon>
        <taxon>Flavobacteriaceae</taxon>
        <taxon>Flavobacterium</taxon>
    </lineage>
</organism>
<dbReference type="InterPro" id="IPR000326">
    <property type="entry name" value="PAP2/HPO"/>
</dbReference>
<dbReference type="PANTHER" id="PTHR14969:SF13">
    <property type="entry name" value="AT30094P"/>
    <property type="match status" value="1"/>
</dbReference>
<feature type="transmembrane region" description="Helical" evidence="1">
    <location>
        <begin position="54"/>
        <end position="71"/>
    </location>
</feature>
<feature type="transmembrane region" description="Helical" evidence="1">
    <location>
        <begin position="159"/>
        <end position="180"/>
    </location>
</feature>
<evidence type="ECO:0000313" key="3">
    <source>
        <dbReference type="EMBL" id="MCL9808020.1"/>
    </source>
</evidence>